<dbReference type="PROSITE" id="PS51747">
    <property type="entry name" value="CYT_DCMP_DEAMINASES_2"/>
    <property type="match status" value="1"/>
</dbReference>
<comment type="cofactor">
    <cofactor evidence="1 4">
        <name>Zn(2+)</name>
        <dbReference type="ChEBI" id="CHEBI:29105"/>
    </cofactor>
</comment>
<feature type="binding site" evidence="4">
    <location>
        <position position="107"/>
    </location>
    <ligand>
        <name>Zn(2+)</name>
        <dbReference type="ChEBI" id="CHEBI:29105"/>
        <note>catalytic</note>
    </ligand>
</feature>
<feature type="active site" description="Proton donor" evidence="3">
    <location>
        <position position="77"/>
    </location>
</feature>
<dbReference type="GO" id="GO:0008270">
    <property type="term" value="F:zinc ion binding"/>
    <property type="evidence" value="ECO:0007669"/>
    <property type="project" value="InterPro"/>
</dbReference>
<dbReference type="SUPFAM" id="SSF53927">
    <property type="entry name" value="Cytidine deaminase-like"/>
    <property type="match status" value="1"/>
</dbReference>
<dbReference type="EMBL" id="LR796247">
    <property type="protein sequence ID" value="CAB4131063.1"/>
    <property type="molecule type" value="Genomic_DNA"/>
</dbReference>
<feature type="binding site" evidence="4">
    <location>
        <position position="75"/>
    </location>
    <ligand>
        <name>Zn(2+)</name>
        <dbReference type="ChEBI" id="CHEBI:29105"/>
        <note>catalytic</note>
    </ligand>
</feature>
<evidence type="ECO:0000259" key="5">
    <source>
        <dbReference type="PROSITE" id="PS51747"/>
    </source>
</evidence>
<evidence type="ECO:0000313" key="6">
    <source>
        <dbReference type="EMBL" id="CAB4131063.1"/>
    </source>
</evidence>
<reference evidence="6" key="1">
    <citation type="submission" date="2020-04" db="EMBL/GenBank/DDBJ databases">
        <authorList>
            <person name="Chiriac C."/>
            <person name="Salcher M."/>
            <person name="Ghai R."/>
            <person name="Kavagutti S V."/>
        </authorList>
    </citation>
    <scope>NUCLEOTIDE SEQUENCE</scope>
</reference>
<dbReference type="PIRSF" id="PIRSF006019">
    <property type="entry name" value="dCMP_deaminase"/>
    <property type="match status" value="1"/>
</dbReference>
<dbReference type="InterPro" id="IPR002125">
    <property type="entry name" value="CMP_dCMP_dom"/>
</dbReference>
<protein>
    <submittedName>
        <fullName evidence="6">ComEB Deoxycytidylate deaminase</fullName>
    </submittedName>
</protein>
<name>A0A6J5LCI5_9CAUD</name>
<dbReference type="Gene3D" id="3.40.140.10">
    <property type="entry name" value="Cytidine Deaminase, domain 2"/>
    <property type="match status" value="1"/>
</dbReference>
<dbReference type="PANTHER" id="PTHR11086">
    <property type="entry name" value="DEOXYCYTIDYLATE DEAMINASE-RELATED"/>
    <property type="match status" value="1"/>
</dbReference>
<sequence length="172" mass="19272">MRDTLISLTRWDYRYLNLAKEVSTWSKDPSTQVGAVIVGEKGQILSQGYNGFPRGIKDSNDRLNDRPTKLKLVVHAEMNCIYNASFSGVSLENSTVYVHGLPVCSECAKGVIQVGVKRVIMCYPIDIDGKWKDAFDDTQRMFDEADISYTSLSSGYKSKQGLNAIEDFRSII</sequence>
<keyword evidence="4" id="KW-0479">Metal-binding</keyword>
<dbReference type="InterPro" id="IPR035105">
    <property type="entry name" value="Deoxycytidylate_deaminase_dom"/>
</dbReference>
<evidence type="ECO:0000256" key="2">
    <source>
        <dbReference type="ARBA" id="ARBA00022801"/>
    </source>
</evidence>
<evidence type="ECO:0000256" key="4">
    <source>
        <dbReference type="PIRSR" id="PIRSR006019-2"/>
    </source>
</evidence>
<dbReference type="InterPro" id="IPR016473">
    <property type="entry name" value="dCMP_deaminase"/>
</dbReference>
<dbReference type="Pfam" id="PF00383">
    <property type="entry name" value="dCMP_cyt_deam_1"/>
    <property type="match status" value="1"/>
</dbReference>
<keyword evidence="2" id="KW-0378">Hydrolase</keyword>
<gene>
    <name evidence="6" type="ORF">UFOVP132_39</name>
</gene>
<feature type="domain" description="CMP/dCMP-type deaminase" evidence="5">
    <location>
        <begin position="10"/>
        <end position="149"/>
    </location>
</feature>
<proteinExistence type="predicted"/>
<dbReference type="InterPro" id="IPR016193">
    <property type="entry name" value="Cytidine_deaminase-like"/>
</dbReference>
<dbReference type="CDD" id="cd01286">
    <property type="entry name" value="deoxycytidylate_deaminase"/>
    <property type="match status" value="1"/>
</dbReference>
<dbReference type="PANTHER" id="PTHR11086:SF18">
    <property type="entry name" value="DEOXYCYTIDYLATE DEAMINASE"/>
    <property type="match status" value="1"/>
</dbReference>
<dbReference type="InterPro" id="IPR015517">
    <property type="entry name" value="dCMP_deaminase-rel"/>
</dbReference>
<feature type="binding site" evidence="4">
    <location>
        <position position="104"/>
    </location>
    <ligand>
        <name>Zn(2+)</name>
        <dbReference type="ChEBI" id="CHEBI:29105"/>
        <note>catalytic</note>
    </ligand>
</feature>
<evidence type="ECO:0000256" key="1">
    <source>
        <dbReference type="ARBA" id="ARBA00001947"/>
    </source>
</evidence>
<dbReference type="GO" id="GO:0006220">
    <property type="term" value="P:pyrimidine nucleotide metabolic process"/>
    <property type="evidence" value="ECO:0007669"/>
    <property type="project" value="InterPro"/>
</dbReference>
<accession>A0A6J5LCI5</accession>
<keyword evidence="4" id="KW-0862">Zinc</keyword>
<dbReference type="GO" id="GO:0004132">
    <property type="term" value="F:dCMP deaminase activity"/>
    <property type="evidence" value="ECO:0007669"/>
    <property type="project" value="InterPro"/>
</dbReference>
<organism evidence="6">
    <name type="scientific">uncultured Caudovirales phage</name>
    <dbReference type="NCBI Taxonomy" id="2100421"/>
    <lineage>
        <taxon>Viruses</taxon>
        <taxon>Duplodnaviria</taxon>
        <taxon>Heunggongvirae</taxon>
        <taxon>Uroviricota</taxon>
        <taxon>Caudoviricetes</taxon>
        <taxon>Peduoviridae</taxon>
        <taxon>Maltschvirus</taxon>
        <taxon>Maltschvirus maltsch</taxon>
    </lineage>
</organism>
<evidence type="ECO:0000256" key="3">
    <source>
        <dbReference type="PIRSR" id="PIRSR006019-1"/>
    </source>
</evidence>